<feature type="compositionally biased region" description="Polar residues" evidence="2">
    <location>
        <begin position="31"/>
        <end position="40"/>
    </location>
</feature>
<dbReference type="Pfam" id="PF25043">
    <property type="entry name" value="DUF7788"/>
    <property type="match status" value="1"/>
</dbReference>
<accession>A0ABC8SZA2</accession>
<proteinExistence type="predicted"/>
<gene>
    <name evidence="5" type="ORF">ILEXP_LOCUS28789</name>
</gene>
<protein>
    <submittedName>
        <fullName evidence="5">Uncharacterized protein</fullName>
    </submittedName>
</protein>
<evidence type="ECO:0000256" key="1">
    <source>
        <dbReference type="SAM" id="Coils"/>
    </source>
</evidence>
<dbReference type="Pfam" id="PF11443">
    <property type="entry name" value="DUF2828"/>
    <property type="match status" value="1"/>
</dbReference>
<dbReference type="PIRSF" id="PIRSF015417">
    <property type="entry name" value="T31B5_30_vWA"/>
    <property type="match status" value="1"/>
</dbReference>
<feature type="region of interest" description="Disordered" evidence="2">
    <location>
        <begin position="1"/>
        <end position="40"/>
    </location>
</feature>
<dbReference type="PANTHER" id="PTHR31373:SF27">
    <property type="entry name" value="TROVE DOMAIN-CONTAINING PROTEIN"/>
    <property type="match status" value="1"/>
</dbReference>
<organism evidence="5 6">
    <name type="scientific">Ilex paraguariensis</name>
    <name type="common">yerba mate</name>
    <dbReference type="NCBI Taxonomy" id="185542"/>
    <lineage>
        <taxon>Eukaryota</taxon>
        <taxon>Viridiplantae</taxon>
        <taxon>Streptophyta</taxon>
        <taxon>Embryophyta</taxon>
        <taxon>Tracheophyta</taxon>
        <taxon>Spermatophyta</taxon>
        <taxon>Magnoliopsida</taxon>
        <taxon>eudicotyledons</taxon>
        <taxon>Gunneridae</taxon>
        <taxon>Pentapetalae</taxon>
        <taxon>asterids</taxon>
        <taxon>campanulids</taxon>
        <taxon>Aquifoliales</taxon>
        <taxon>Aquifoliaceae</taxon>
        <taxon>Ilex</taxon>
    </lineage>
</organism>
<evidence type="ECO:0000259" key="4">
    <source>
        <dbReference type="Pfam" id="PF25043"/>
    </source>
</evidence>
<dbReference type="PANTHER" id="PTHR31373">
    <property type="entry name" value="OS06G0652100 PROTEIN"/>
    <property type="match status" value="1"/>
</dbReference>
<evidence type="ECO:0000313" key="6">
    <source>
        <dbReference type="Proteomes" id="UP001642360"/>
    </source>
</evidence>
<dbReference type="InterPro" id="IPR058580">
    <property type="entry name" value="DUF2828"/>
</dbReference>
<evidence type="ECO:0000313" key="5">
    <source>
        <dbReference type="EMBL" id="CAK9160062.1"/>
    </source>
</evidence>
<feature type="domain" description="DUF2828" evidence="3">
    <location>
        <begin position="43"/>
        <end position="439"/>
    </location>
</feature>
<feature type="coiled-coil region" evidence="1">
    <location>
        <begin position="208"/>
        <end position="238"/>
    </location>
</feature>
<dbReference type="InterPro" id="IPR056690">
    <property type="entry name" value="DUF7788"/>
</dbReference>
<feature type="domain" description="DUF7788" evidence="4">
    <location>
        <begin position="441"/>
        <end position="482"/>
    </location>
</feature>
<dbReference type="AlphaFoldDB" id="A0ABC8SZA2"/>
<keyword evidence="1" id="KW-0175">Coiled coil</keyword>
<evidence type="ECO:0000256" key="2">
    <source>
        <dbReference type="SAM" id="MobiDB-lite"/>
    </source>
</evidence>
<reference evidence="5 6" key="1">
    <citation type="submission" date="2024-02" db="EMBL/GenBank/DDBJ databases">
        <authorList>
            <person name="Vignale AGUSTIN F."/>
            <person name="Sosa J E."/>
            <person name="Modenutti C."/>
        </authorList>
    </citation>
    <scope>NUCLEOTIDE SEQUENCE [LARGE SCALE GENOMIC DNA]</scope>
</reference>
<name>A0ABC8SZA2_9AQUA</name>
<dbReference type="EMBL" id="CAUOFW020003458">
    <property type="protein sequence ID" value="CAK9160062.1"/>
    <property type="molecule type" value="Genomic_DNA"/>
</dbReference>
<sequence>MSASKLIGPPEIHHPRPPLAVATTTIGGGEASNTTTSPPMGFTENKSLTYLSSGNPCLDFFFHIVPKTPSEDLTERLLLSWKHNPLTTLKLICNLRGVRGTGKSDKENFYSAALWLHKHHPKTLACNLDIFADFGYFKDLPEILFRIFESPDVRTIAKSEWDSKKKGKGGSRGLCFLGKKRVHGAKSRKGHKKKVEKKRSLRARIPRDQRVEANMEKVKEEREKARDLREKTEVAQAEKAFERYSRDTDYRFLHDQISNLFAERLKSGIQYLNPGETKKISLAAKWCPTIESSYDKSILICENIARRLFSREDYIEYQEIEEAHYAYRVRDRLRKEVLVPLHKVLELPEVHMSAKLWETIPYNRVASVAMKNYKEIFLRHDNQRFKEYLDNVKCGKATIAAGALLPHEIIASSKDGDGGQVAELQWARMVDDLKKKGTLRNCIAVCDVSGNMSGTPMEVFVALGLLISELSEEPWKGKVITFR</sequence>
<evidence type="ECO:0000259" key="3">
    <source>
        <dbReference type="Pfam" id="PF11443"/>
    </source>
</evidence>
<keyword evidence="6" id="KW-1185">Reference proteome</keyword>
<dbReference type="Proteomes" id="UP001642360">
    <property type="component" value="Unassembled WGS sequence"/>
</dbReference>
<comment type="caution">
    <text evidence="5">The sequence shown here is derived from an EMBL/GenBank/DDBJ whole genome shotgun (WGS) entry which is preliminary data.</text>
</comment>
<dbReference type="InterPro" id="IPR011205">
    <property type="entry name" value="UCP015417_vWA"/>
</dbReference>